<dbReference type="InterPro" id="IPR000090">
    <property type="entry name" value="Flg_Motor_Flig"/>
</dbReference>
<dbReference type="Pfam" id="PF14842">
    <property type="entry name" value="FliG_N"/>
    <property type="match status" value="1"/>
</dbReference>
<keyword evidence="6" id="KW-0145">Chemotaxis</keyword>
<dbReference type="EMBL" id="CP032996">
    <property type="protein sequence ID" value="QCI27061.1"/>
    <property type="molecule type" value="Genomic_DNA"/>
</dbReference>
<evidence type="ECO:0000256" key="5">
    <source>
        <dbReference type="ARBA" id="ARBA00022475"/>
    </source>
</evidence>
<evidence type="ECO:0000313" key="14">
    <source>
        <dbReference type="EMBL" id="QCI27061.1"/>
    </source>
</evidence>
<name>A0A4D6YK64_9GAMM</name>
<dbReference type="Gene3D" id="1.10.220.30">
    <property type="match status" value="3"/>
</dbReference>
<keyword evidence="8" id="KW-0472">Membrane</keyword>
<evidence type="ECO:0000256" key="2">
    <source>
        <dbReference type="ARBA" id="ARBA00004515"/>
    </source>
</evidence>
<dbReference type="Proteomes" id="UP000298603">
    <property type="component" value="Chromosome"/>
</dbReference>
<keyword evidence="9" id="KW-0975">Bacterial flagellum</keyword>
<dbReference type="Pfam" id="PF14841">
    <property type="entry name" value="FliG_M"/>
    <property type="match status" value="1"/>
</dbReference>
<evidence type="ECO:0000256" key="8">
    <source>
        <dbReference type="ARBA" id="ARBA00023136"/>
    </source>
</evidence>
<dbReference type="PRINTS" id="PR00954">
    <property type="entry name" value="FLGMOTORFLIG"/>
</dbReference>
<comment type="function">
    <text evidence="10">FliG is one of three proteins (FliG, FliN, FliM) that forms the rotor-mounted switch complex (C ring), located at the base of the basal body. This complex interacts with the CheY and CheZ chemotaxis proteins, in addition to contacting components of the motor that determine the direction of flagellar rotation.</text>
</comment>
<feature type="domain" description="Flagellar motor switch protein FliG C-terminal" evidence="11">
    <location>
        <begin position="217"/>
        <end position="322"/>
    </location>
</feature>
<dbReference type="InterPro" id="IPR023087">
    <property type="entry name" value="Flg_Motor_Flig_C"/>
</dbReference>
<evidence type="ECO:0000256" key="9">
    <source>
        <dbReference type="ARBA" id="ARBA00023143"/>
    </source>
</evidence>
<comment type="subcellular location">
    <subcellularLocation>
        <location evidence="1">Bacterial flagellum basal body</location>
    </subcellularLocation>
    <subcellularLocation>
        <location evidence="2">Cell inner membrane</location>
        <topology evidence="2">Peripheral membrane protein</topology>
        <orientation evidence="2">Cytoplasmic side</orientation>
    </subcellularLocation>
</comment>
<dbReference type="InterPro" id="IPR028263">
    <property type="entry name" value="FliG_N"/>
</dbReference>
<evidence type="ECO:0000256" key="4">
    <source>
        <dbReference type="ARBA" id="ARBA00021870"/>
    </source>
</evidence>
<evidence type="ECO:0000259" key="11">
    <source>
        <dbReference type="Pfam" id="PF01706"/>
    </source>
</evidence>
<keyword evidence="5" id="KW-1003">Cell membrane</keyword>
<evidence type="ECO:0000256" key="3">
    <source>
        <dbReference type="ARBA" id="ARBA00010299"/>
    </source>
</evidence>
<evidence type="ECO:0000259" key="13">
    <source>
        <dbReference type="Pfam" id="PF14842"/>
    </source>
</evidence>
<dbReference type="SUPFAM" id="SSF48029">
    <property type="entry name" value="FliG"/>
    <property type="match status" value="2"/>
</dbReference>
<evidence type="ECO:0000256" key="6">
    <source>
        <dbReference type="ARBA" id="ARBA00022500"/>
    </source>
</evidence>
<feature type="domain" description="Flagellar motor switch protein FliG N-terminal" evidence="13">
    <location>
        <begin position="4"/>
        <end position="100"/>
    </location>
</feature>
<dbReference type="GO" id="GO:0006935">
    <property type="term" value="P:chemotaxis"/>
    <property type="evidence" value="ECO:0007669"/>
    <property type="project" value="UniProtKB-KW"/>
</dbReference>
<keyword evidence="7" id="KW-0283">Flagellar rotation</keyword>
<dbReference type="GO" id="GO:0005886">
    <property type="term" value="C:plasma membrane"/>
    <property type="evidence" value="ECO:0007669"/>
    <property type="project" value="UniProtKB-SubCell"/>
</dbReference>
<feature type="domain" description="Flagellar motor switch protein FliG middle" evidence="12">
    <location>
        <begin position="116"/>
        <end position="169"/>
    </location>
</feature>
<reference evidence="14 15" key="1">
    <citation type="submission" date="2018-10" db="EMBL/GenBank/DDBJ databases">
        <title>Comparative functional genomics of the obligate endosymbiont Buchnera aphidicola.</title>
        <authorList>
            <person name="Chong R.A."/>
        </authorList>
    </citation>
    <scope>NUCLEOTIDE SEQUENCE [LARGE SCALE GENOMIC DNA]</scope>
    <source>
        <strain evidence="14 15">Tma</strain>
    </source>
</reference>
<dbReference type="GO" id="GO:0003774">
    <property type="term" value="F:cytoskeletal motor activity"/>
    <property type="evidence" value="ECO:0007669"/>
    <property type="project" value="InterPro"/>
</dbReference>
<evidence type="ECO:0000259" key="12">
    <source>
        <dbReference type="Pfam" id="PF14841"/>
    </source>
</evidence>
<dbReference type="RefSeq" id="WP_158349327.1">
    <property type="nucleotide sequence ID" value="NZ_CP032996.1"/>
</dbReference>
<evidence type="ECO:0000313" key="15">
    <source>
        <dbReference type="Proteomes" id="UP000298603"/>
    </source>
</evidence>
<organism evidence="14 15">
    <name type="scientific">Buchnera aphidicola</name>
    <name type="common">Therioaphis trifolii</name>
    <dbReference type="NCBI Taxonomy" id="1241884"/>
    <lineage>
        <taxon>Bacteria</taxon>
        <taxon>Pseudomonadati</taxon>
        <taxon>Pseudomonadota</taxon>
        <taxon>Gammaproteobacteria</taxon>
        <taxon>Enterobacterales</taxon>
        <taxon>Erwiniaceae</taxon>
        <taxon>Buchnera</taxon>
    </lineage>
</organism>
<sequence>MIFNGADKSAILLMLLNSKEAIKIFKYFNKYEIKKIISSIININLVSQSDINTIFNEFILQYENISKYVLLDNNSYLNKIKSKILYNKNLDNFLNKISKKKIFLKKIKKLKHISDKNLYSLLKNEHSHVITSILFFLDSKTASNVISFFENQQQSKIIYLISKFSQLKEYEFSILIDIIDIILIKYKRISYNKKSLITAIDILNTNNFNNNHNIIDNIYKHDNKIGKKIFYKIFSFEDIVKLTDESIIFLIKNIDEYKILISLYHAKKSIKYKFFKHCPKLKDNIIILESDKDRYISYDNVINAKNFIVSKIRVLLKKKEISMMNLS</sequence>
<evidence type="ECO:0000256" key="7">
    <source>
        <dbReference type="ARBA" id="ARBA00022779"/>
    </source>
</evidence>
<gene>
    <name evidence="14" type="ORF">D9V81_00285</name>
</gene>
<proteinExistence type="inferred from homology"/>
<evidence type="ECO:0000256" key="1">
    <source>
        <dbReference type="ARBA" id="ARBA00004117"/>
    </source>
</evidence>
<dbReference type="Pfam" id="PF01706">
    <property type="entry name" value="FliG_C"/>
    <property type="match status" value="1"/>
</dbReference>
<dbReference type="OrthoDB" id="9780302at2"/>
<keyword evidence="15" id="KW-1185">Reference proteome</keyword>
<dbReference type="InterPro" id="IPR032779">
    <property type="entry name" value="FliG_M"/>
</dbReference>
<dbReference type="PANTHER" id="PTHR30534">
    <property type="entry name" value="FLAGELLAR MOTOR SWITCH PROTEIN FLIG"/>
    <property type="match status" value="1"/>
</dbReference>
<dbReference type="GO" id="GO:0071973">
    <property type="term" value="P:bacterial-type flagellum-dependent cell motility"/>
    <property type="evidence" value="ECO:0007669"/>
    <property type="project" value="InterPro"/>
</dbReference>
<accession>A0A4D6YK64</accession>
<dbReference type="PANTHER" id="PTHR30534:SF0">
    <property type="entry name" value="FLAGELLAR MOTOR SWITCH PROTEIN FLIG"/>
    <property type="match status" value="1"/>
</dbReference>
<protein>
    <recommendedName>
        <fullName evidence="4">Flagellar motor switch protein FliG</fullName>
    </recommendedName>
</protein>
<dbReference type="InterPro" id="IPR011002">
    <property type="entry name" value="FliG_a-hlx"/>
</dbReference>
<dbReference type="GO" id="GO:0009425">
    <property type="term" value="C:bacterial-type flagellum basal body"/>
    <property type="evidence" value="ECO:0007669"/>
    <property type="project" value="UniProtKB-SubCell"/>
</dbReference>
<dbReference type="AlphaFoldDB" id="A0A4D6YK64"/>
<evidence type="ECO:0000256" key="10">
    <source>
        <dbReference type="ARBA" id="ARBA00025598"/>
    </source>
</evidence>
<comment type="similarity">
    <text evidence="3">Belongs to the FliG family.</text>
</comment>